<feature type="signal peptide" evidence="1">
    <location>
        <begin position="1"/>
        <end position="21"/>
    </location>
</feature>
<reference evidence="3" key="1">
    <citation type="submission" date="2018-06" db="EMBL/GenBank/DDBJ databases">
        <authorList>
            <person name="Lum Nde A."/>
            <person name="Hugo C."/>
        </authorList>
    </citation>
    <scope>NUCLEOTIDE SEQUENCE [LARGE SCALE GENOMIC DNA]</scope>
    <source>
        <strain evidence="3">1_F178</strain>
    </source>
</reference>
<feature type="chain" id="PRO_5017809555" evidence="1">
    <location>
        <begin position="22"/>
        <end position="221"/>
    </location>
</feature>
<comment type="caution">
    <text evidence="2">The sequence shown here is derived from an EMBL/GenBank/DDBJ whole genome shotgun (WGS) entry which is preliminary data.</text>
</comment>
<evidence type="ECO:0000313" key="3">
    <source>
        <dbReference type="Proteomes" id="UP000256686"/>
    </source>
</evidence>
<accession>A0A3D9CCL4</accession>
<dbReference type="Proteomes" id="UP000256686">
    <property type="component" value="Unassembled WGS sequence"/>
</dbReference>
<dbReference type="RefSeq" id="WP_115969737.1">
    <property type="nucleotide sequence ID" value="NZ_QNVT01000004.1"/>
</dbReference>
<keyword evidence="3" id="KW-1185">Reference proteome</keyword>
<organism evidence="2 3">
    <name type="scientific">Chryseobacterium pennae</name>
    <dbReference type="NCBI Taxonomy" id="2258962"/>
    <lineage>
        <taxon>Bacteria</taxon>
        <taxon>Pseudomonadati</taxon>
        <taxon>Bacteroidota</taxon>
        <taxon>Flavobacteriia</taxon>
        <taxon>Flavobacteriales</taxon>
        <taxon>Weeksellaceae</taxon>
        <taxon>Chryseobacterium group</taxon>
        <taxon>Chryseobacterium</taxon>
    </lineage>
</organism>
<gene>
    <name evidence="2" type="ORF">DRF65_05990</name>
</gene>
<name>A0A3D9CCL4_9FLAO</name>
<evidence type="ECO:0000256" key="1">
    <source>
        <dbReference type="SAM" id="SignalP"/>
    </source>
</evidence>
<evidence type="ECO:0000313" key="2">
    <source>
        <dbReference type="EMBL" id="REC63202.1"/>
    </source>
</evidence>
<dbReference type="EMBL" id="QNVT01000004">
    <property type="protein sequence ID" value="REC63202.1"/>
    <property type="molecule type" value="Genomic_DNA"/>
</dbReference>
<sequence>MKNYKIIFLLLLTMMGQNLIAQTEVKKPKEVFELFFGSFLNNDEATRLKLNDYLRPTVEGKDAFDINFKENAEDMVKTSAESFLSVFPKAAASACQKEAEDYFKVLFTNFRNAKLTIKSINVVQNEYIEDQKIAEVKYTVSFKIPATPTPEPKVEPKKIKADDLKKYILQMTQNFSNADKTITTDQEFSLYELKEGDKIYYWNGSPDQIVTNLTDFYFDSL</sequence>
<dbReference type="AlphaFoldDB" id="A0A3D9CCL4"/>
<keyword evidence="1" id="KW-0732">Signal</keyword>
<proteinExistence type="predicted"/>
<protein>
    <submittedName>
        <fullName evidence="2">Uncharacterized protein</fullName>
    </submittedName>
</protein>